<evidence type="ECO:0000313" key="2">
    <source>
        <dbReference type="Proteomes" id="UP000051373"/>
    </source>
</evidence>
<gene>
    <name evidence="1" type="ORF">AMJ83_11360</name>
</gene>
<accession>A0A0S8FRP9</accession>
<organism evidence="1 2">
    <name type="scientific">candidate division WOR_3 bacterium SM23_42</name>
    <dbReference type="NCBI Taxonomy" id="1703779"/>
    <lineage>
        <taxon>Bacteria</taxon>
        <taxon>Bacteria division WOR-3</taxon>
    </lineage>
</organism>
<sequence length="80" mass="9320">MNIVVYEDGCENFYPLVNILPQFNLRVGMKTIAEHTAPFFKRSRIDFIARPLFELKEMSPKEPTLYLSSRLLLVRAFSVP</sequence>
<proteinExistence type="predicted"/>
<name>A0A0S8FRP9_UNCW3</name>
<protein>
    <submittedName>
        <fullName evidence="1">Uncharacterized protein</fullName>
    </submittedName>
</protein>
<feature type="non-terminal residue" evidence="1">
    <location>
        <position position="80"/>
    </location>
</feature>
<dbReference type="EMBL" id="LJUJ01000046">
    <property type="protein sequence ID" value="KPK62237.1"/>
    <property type="molecule type" value="Genomic_DNA"/>
</dbReference>
<comment type="caution">
    <text evidence="1">The sequence shown here is derived from an EMBL/GenBank/DDBJ whole genome shotgun (WGS) entry which is preliminary data.</text>
</comment>
<evidence type="ECO:0000313" key="1">
    <source>
        <dbReference type="EMBL" id="KPK62237.1"/>
    </source>
</evidence>
<dbReference type="Proteomes" id="UP000051373">
    <property type="component" value="Unassembled WGS sequence"/>
</dbReference>
<reference evidence="1 2" key="1">
    <citation type="journal article" date="2015" name="Microbiome">
        <title>Genomic resolution of linkages in carbon, nitrogen, and sulfur cycling among widespread estuary sediment bacteria.</title>
        <authorList>
            <person name="Baker B.J."/>
            <person name="Lazar C.S."/>
            <person name="Teske A.P."/>
            <person name="Dick G.J."/>
        </authorList>
    </citation>
    <scope>NUCLEOTIDE SEQUENCE [LARGE SCALE GENOMIC DNA]</scope>
    <source>
        <strain evidence="1">SM23_42</strain>
    </source>
</reference>
<dbReference type="AlphaFoldDB" id="A0A0S8FRP9"/>